<gene>
    <name evidence="3" type="ORF">GCM10025780_35720</name>
</gene>
<feature type="compositionally biased region" description="Polar residues" evidence="1">
    <location>
        <begin position="153"/>
        <end position="164"/>
    </location>
</feature>
<reference evidence="4" key="1">
    <citation type="journal article" date="2019" name="Int. J. Syst. Evol. Microbiol.">
        <title>The Global Catalogue of Microorganisms (GCM) 10K type strain sequencing project: providing services to taxonomists for standard genome sequencing and annotation.</title>
        <authorList>
            <consortium name="The Broad Institute Genomics Platform"/>
            <consortium name="The Broad Institute Genome Sequencing Center for Infectious Disease"/>
            <person name="Wu L."/>
            <person name="Ma J."/>
        </authorList>
    </citation>
    <scope>NUCLEOTIDE SEQUENCE [LARGE SCALE GENOMIC DNA]</scope>
    <source>
        <strain evidence="4">JCM 18956</strain>
    </source>
</reference>
<dbReference type="InterPro" id="IPR036388">
    <property type="entry name" value="WH-like_DNA-bd_sf"/>
</dbReference>
<name>A0ABP8WCB3_9MICO</name>
<accession>A0ABP8WCB3</accession>
<feature type="region of interest" description="Disordered" evidence="1">
    <location>
        <begin position="140"/>
        <end position="164"/>
    </location>
</feature>
<dbReference type="GO" id="GO:0003677">
    <property type="term" value="F:DNA binding"/>
    <property type="evidence" value="ECO:0007669"/>
    <property type="project" value="UniProtKB-KW"/>
</dbReference>
<evidence type="ECO:0000313" key="3">
    <source>
        <dbReference type="EMBL" id="GAA4686018.1"/>
    </source>
</evidence>
<proteinExistence type="predicted"/>
<dbReference type="Proteomes" id="UP001501295">
    <property type="component" value="Unassembled WGS sequence"/>
</dbReference>
<evidence type="ECO:0000256" key="1">
    <source>
        <dbReference type="SAM" id="MobiDB-lite"/>
    </source>
</evidence>
<dbReference type="InterPro" id="IPR036390">
    <property type="entry name" value="WH_DNA-bd_sf"/>
</dbReference>
<dbReference type="PANTHER" id="PTHR33164:SF95">
    <property type="entry name" value="TRANSCRIPTIONAL REGULATOR"/>
    <property type="match status" value="1"/>
</dbReference>
<dbReference type="SMART" id="SM00347">
    <property type="entry name" value="HTH_MARR"/>
    <property type="match status" value="1"/>
</dbReference>
<keyword evidence="4" id="KW-1185">Reference proteome</keyword>
<evidence type="ECO:0000313" key="4">
    <source>
        <dbReference type="Proteomes" id="UP001501295"/>
    </source>
</evidence>
<feature type="domain" description="HTH marR-type" evidence="2">
    <location>
        <begin position="1"/>
        <end position="138"/>
    </location>
</feature>
<dbReference type="RefSeq" id="WP_345377303.1">
    <property type="nucleotide sequence ID" value="NZ_BAABLM010000012.1"/>
</dbReference>
<dbReference type="PANTHER" id="PTHR33164">
    <property type="entry name" value="TRANSCRIPTIONAL REGULATOR, MARR FAMILY"/>
    <property type="match status" value="1"/>
</dbReference>
<keyword evidence="3" id="KW-0238">DNA-binding</keyword>
<dbReference type="SUPFAM" id="SSF46785">
    <property type="entry name" value="Winged helix' DNA-binding domain"/>
    <property type="match status" value="1"/>
</dbReference>
<protein>
    <submittedName>
        <fullName evidence="3">Winged helix DNA-binding protein</fullName>
    </submittedName>
</protein>
<dbReference type="Pfam" id="PF12802">
    <property type="entry name" value="MarR_2"/>
    <property type="match status" value="1"/>
</dbReference>
<organism evidence="3 4">
    <name type="scientific">Frondihabitans cladoniiphilus</name>
    <dbReference type="NCBI Taxonomy" id="715785"/>
    <lineage>
        <taxon>Bacteria</taxon>
        <taxon>Bacillati</taxon>
        <taxon>Actinomycetota</taxon>
        <taxon>Actinomycetes</taxon>
        <taxon>Micrococcales</taxon>
        <taxon>Microbacteriaceae</taxon>
        <taxon>Frondihabitans</taxon>
    </lineage>
</organism>
<sequence length="164" mass="18261">MVLTRRTEYTGLLVRRAQQAHAALWLAEVSTETTSVQFGVLDALLLDPGLSQRELGDRLDLDRSTIADIVLRLERRRLLSRDRHESDRRRNVLRLTELGRAETAHLLPLVERMDGLLTADLGPEELTAFRRSLLRVADPEAAGNGSEAARDSAGQNSTGVGLRR</sequence>
<dbReference type="InterPro" id="IPR039422">
    <property type="entry name" value="MarR/SlyA-like"/>
</dbReference>
<comment type="caution">
    <text evidence="3">The sequence shown here is derived from an EMBL/GenBank/DDBJ whole genome shotgun (WGS) entry which is preliminary data.</text>
</comment>
<dbReference type="InterPro" id="IPR000835">
    <property type="entry name" value="HTH_MarR-typ"/>
</dbReference>
<dbReference type="Gene3D" id="1.10.10.10">
    <property type="entry name" value="Winged helix-like DNA-binding domain superfamily/Winged helix DNA-binding domain"/>
    <property type="match status" value="1"/>
</dbReference>
<evidence type="ECO:0000259" key="2">
    <source>
        <dbReference type="PROSITE" id="PS50995"/>
    </source>
</evidence>
<dbReference type="EMBL" id="BAABLM010000012">
    <property type="protein sequence ID" value="GAA4686018.1"/>
    <property type="molecule type" value="Genomic_DNA"/>
</dbReference>
<dbReference type="PROSITE" id="PS50995">
    <property type="entry name" value="HTH_MARR_2"/>
    <property type="match status" value="1"/>
</dbReference>